<gene>
    <name evidence="10" type="primary">aroB</name>
    <name evidence="7" type="synonym">aroK</name>
    <name evidence="10" type="ORF">DSM104329_03536</name>
</gene>
<keyword evidence="7" id="KW-0460">Magnesium</keyword>
<dbReference type="Pfam" id="PF01761">
    <property type="entry name" value="DHQ_synthase"/>
    <property type="match status" value="1"/>
</dbReference>
<feature type="domain" description="3-dehydroquinate synthase C-terminal" evidence="9">
    <location>
        <begin position="342"/>
        <end position="472"/>
    </location>
</feature>
<dbReference type="CDD" id="cd00464">
    <property type="entry name" value="SK"/>
    <property type="match status" value="1"/>
</dbReference>
<dbReference type="PRINTS" id="PR01100">
    <property type="entry name" value="SHIKIMTKNASE"/>
</dbReference>
<dbReference type="HAMAP" id="MF_00109">
    <property type="entry name" value="Shikimate_kinase"/>
    <property type="match status" value="1"/>
</dbReference>
<sequence length="509" mass="54006">MAAVAPDRALVFIGFMGAGKSAAAREAAASVGVRALDTDRMLEERLGCTVQEAFDRFGEAGFREHEQRLCVELLERARAGDVISLGGGAVLSEATRAALARHTAVLIDVDVETAWSRASGRGRPLARDRAAFERLYATRESLYLALADAILPGRERGTARRATPWLLELGEGVRLLWATARSASYPVLIGRRALEVRPWPARGRRFVISDETVGGRHGARIGSPAARLTMAPGEEHKTLATFERLQRELTRAGAGRGDHVVALGGGVVGDVAGFCAATYQRGIPVVQVPTTLVAQVDSAYGGKTGVDLPEGKNYVGAYHQPAGVLVDVGLLETLPEAELAAGRAEVVKTALIAGGRLWERVAAGHFDDEETVLDCARTKLAVVAADERDGGRRQILNLGHTIGHALETATGYGTLRHGEAVGLGLLAALRLSGLGDLRGQVRELLLRAGLPVALPAGVDRVAVLEVMQRDKKRVGDTVPFVLVRGPGDVRHGQVVEPDVVRAAVEELAV</sequence>
<evidence type="ECO:0000256" key="1">
    <source>
        <dbReference type="ARBA" id="ARBA00001911"/>
    </source>
</evidence>
<comment type="subcellular location">
    <subcellularLocation>
        <location evidence="7">Cytoplasm</location>
    </subcellularLocation>
</comment>
<dbReference type="GO" id="GO:0009423">
    <property type="term" value="P:chorismate biosynthetic process"/>
    <property type="evidence" value="ECO:0007669"/>
    <property type="project" value="UniProtKB-UniRule"/>
</dbReference>
<dbReference type="KEGG" id="sbae:DSM104329_03536"/>
<dbReference type="AlphaFoldDB" id="A0A9E7C200"/>
<evidence type="ECO:0000256" key="7">
    <source>
        <dbReference type="HAMAP-Rule" id="MF_00109"/>
    </source>
</evidence>
<comment type="pathway">
    <text evidence="7">Metabolic intermediate biosynthesis; chorismate biosynthesis; chorismate from D-erythrose 4-phosphate and phosphoenolpyruvate: step 5/7.</text>
</comment>
<feature type="binding site" evidence="7">
    <location>
        <position position="156"/>
    </location>
    <ligand>
        <name>ATP</name>
        <dbReference type="ChEBI" id="CHEBI:30616"/>
    </ligand>
</feature>
<keyword evidence="7" id="KW-0547">Nucleotide-binding</keyword>
<dbReference type="GO" id="GO:0009073">
    <property type="term" value="P:aromatic amino acid family biosynthetic process"/>
    <property type="evidence" value="ECO:0007669"/>
    <property type="project" value="UniProtKB-KW"/>
</dbReference>
<evidence type="ECO:0000256" key="4">
    <source>
        <dbReference type="ARBA" id="ARBA00023027"/>
    </source>
</evidence>
<dbReference type="Pfam" id="PF01202">
    <property type="entry name" value="SKI"/>
    <property type="match status" value="1"/>
</dbReference>
<dbReference type="InterPro" id="IPR056179">
    <property type="entry name" value="DHQS_C"/>
</dbReference>
<keyword evidence="3 7" id="KW-0028">Amino-acid biosynthesis</keyword>
<keyword evidence="5 7" id="KW-0057">Aromatic amino acid biosynthesis</keyword>
<keyword evidence="4" id="KW-0520">NAD</keyword>
<feature type="binding site" evidence="7">
    <location>
        <position position="87"/>
    </location>
    <ligand>
        <name>substrate</name>
    </ligand>
</feature>
<comment type="catalytic activity">
    <reaction evidence="7">
        <text>shikimate + ATP = 3-phosphoshikimate + ADP + H(+)</text>
        <dbReference type="Rhea" id="RHEA:13121"/>
        <dbReference type="ChEBI" id="CHEBI:15378"/>
        <dbReference type="ChEBI" id="CHEBI:30616"/>
        <dbReference type="ChEBI" id="CHEBI:36208"/>
        <dbReference type="ChEBI" id="CHEBI:145989"/>
        <dbReference type="ChEBI" id="CHEBI:456216"/>
        <dbReference type="EC" id="2.7.1.71"/>
    </reaction>
</comment>
<name>A0A9E7C200_9ACTN</name>
<feature type="binding site" evidence="7">
    <location>
        <begin position="17"/>
        <end position="22"/>
    </location>
    <ligand>
        <name>ATP</name>
        <dbReference type="ChEBI" id="CHEBI:30616"/>
    </ligand>
</feature>
<dbReference type="GO" id="GO:0000287">
    <property type="term" value="F:magnesium ion binding"/>
    <property type="evidence" value="ECO:0007669"/>
    <property type="project" value="UniProtKB-UniRule"/>
</dbReference>
<evidence type="ECO:0000313" key="10">
    <source>
        <dbReference type="EMBL" id="UGS37122.1"/>
    </source>
</evidence>
<keyword evidence="6 10" id="KW-0456">Lyase</keyword>
<dbReference type="InterPro" id="IPR030960">
    <property type="entry name" value="DHQS/DOIS_N"/>
</dbReference>
<accession>A0A9E7C200</accession>
<feature type="binding site" evidence="7">
    <location>
        <position position="139"/>
    </location>
    <ligand>
        <name>substrate</name>
    </ligand>
</feature>
<dbReference type="CDD" id="cd08195">
    <property type="entry name" value="DHQS"/>
    <property type="match status" value="1"/>
</dbReference>
<evidence type="ECO:0000256" key="2">
    <source>
        <dbReference type="ARBA" id="ARBA00022490"/>
    </source>
</evidence>
<dbReference type="Gene3D" id="3.40.50.300">
    <property type="entry name" value="P-loop containing nucleotide triphosphate hydrolases"/>
    <property type="match status" value="1"/>
</dbReference>
<comment type="function">
    <text evidence="7">Catalyzes the specific phosphorylation of the 3-hydroxyl group of shikimic acid using ATP as a cosubstrate.</text>
</comment>
<keyword evidence="7" id="KW-0479">Metal-binding</keyword>
<reference evidence="10" key="1">
    <citation type="journal article" date="2022" name="Int. J. Syst. Evol. Microbiol.">
        <title>Pseudomonas aegrilactucae sp. nov. and Pseudomonas morbosilactucae sp. nov., pathogens causing bacterial rot of lettuce in Japan.</title>
        <authorList>
            <person name="Sawada H."/>
            <person name="Fujikawa T."/>
            <person name="Satou M."/>
        </authorList>
    </citation>
    <scope>NUCLEOTIDE SEQUENCE</scope>
    <source>
        <strain evidence="10">0166_1</strain>
    </source>
</reference>
<dbReference type="RefSeq" id="WP_259311185.1">
    <property type="nucleotide sequence ID" value="NZ_CP087164.1"/>
</dbReference>
<dbReference type="InterPro" id="IPR050071">
    <property type="entry name" value="Dehydroquinate_synthase"/>
</dbReference>
<keyword evidence="11" id="KW-1185">Reference proteome</keyword>
<organism evidence="10 11">
    <name type="scientific">Capillimicrobium parvum</name>
    <dbReference type="NCBI Taxonomy" id="2884022"/>
    <lineage>
        <taxon>Bacteria</taxon>
        <taxon>Bacillati</taxon>
        <taxon>Actinomycetota</taxon>
        <taxon>Thermoleophilia</taxon>
        <taxon>Solirubrobacterales</taxon>
        <taxon>Capillimicrobiaceae</taxon>
        <taxon>Capillimicrobium</taxon>
    </lineage>
</organism>
<feature type="binding site" evidence="7">
    <location>
        <position position="21"/>
    </location>
    <ligand>
        <name>Mg(2+)</name>
        <dbReference type="ChEBI" id="CHEBI:18420"/>
    </ligand>
</feature>
<dbReference type="SUPFAM" id="SSF52540">
    <property type="entry name" value="P-loop containing nucleoside triphosphate hydrolases"/>
    <property type="match status" value="1"/>
</dbReference>
<feature type="binding site" evidence="7">
    <location>
        <position position="39"/>
    </location>
    <ligand>
        <name>substrate</name>
    </ligand>
</feature>
<evidence type="ECO:0000256" key="6">
    <source>
        <dbReference type="ARBA" id="ARBA00023239"/>
    </source>
</evidence>
<dbReference type="EMBL" id="CP087164">
    <property type="protein sequence ID" value="UGS37122.1"/>
    <property type="molecule type" value="Genomic_DNA"/>
</dbReference>
<dbReference type="InterPro" id="IPR000623">
    <property type="entry name" value="Shikimate_kinase/TSH1"/>
</dbReference>
<comment type="subunit">
    <text evidence="7">Monomer.</text>
</comment>
<dbReference type="InterPro" id="IPR027417">
    <property type="entry name" value="P-loop_NTPase"/>
</dbReference>
<evidence type="ECO:0000256" key="3">
    <source>
        <dbReference type="ARBA" id="ARBA00022605"/>
    </source>
</evidence>
<dbReference type="GO" id="GO:0003856">
    <property type="term" value="F:3-dehydroquinate synthase activity"/>
    <property type="evidence" value="ECO:0007669"/>
    <property type="project" value="TreeGrafter"/>
</dbReference>
<feature type="binding site" evidence="7">
    <location>
        <position position="123"/>
    </location>
    <ligand>
        <name>ATP</name>
        <dbReference type="ChEBI" id="CHEBI:30616"/>
    </ligand>
</feature>
<dbReference type="EC" id="2.7.1.71" evidence="7"/>
<keyword evidence="2 7" id="KW-0963">Cytoplasm</keyword>
<dbReference type="GO" id="GO:0008652">
    <property type="term" value="P:amino acid biosynthetic process"/>
    <property type="evidence" value="ECO:0007669"/>
    <property type="project" value="UniProtKB-KW"/>
</dbReference>
<dbReference type="Pfam" id="PF24621">
    <property type="entry name" value="DHQS_C"/>
    <property type="match status" value="1"/>
</dbReference>
<feature type="binding site" evidence="7">
    <location>
        <position position="63"/>
    </location>
    <ligand>
        <name>substrate</name>
    </ligand>
</feature>
<evidence type="ECO:0000259" key="8">
    <source>
        <dbReference type="Pfam" id="PF01761"/>
    </source>
</evidence>
<feature type="domain" description="3-dehydroquinate synthase N-terminal" evidence="8">
    <location>
        <begin position="229"/>
        <end position="340"/>
    </location>
</feature>
<dbReference type="Proteomes" id="UP001162834">
    <property type="component" value="Chromosome"/>
</dbReference>
<dbReference type="SUPFAM" id="SSF56796">
    <property type="entry name" value="Dehydroquinate synthase-like"/>
    <property type="match status" value="1"/>
</dbReference>
<dbReference type="Gene3D" id="3.40.50.1970">
    <property type="match status" value="1"/>
</dbReference>
<evidence type="ECO:0000256" key="5">
    <source>
        <dbReference type="ARBA" id="ARBA00023141"/>
    </source>
</evidence>
<dbReference type="PANTHER" id="PTHR43622">
    <property type="entry name" value="3-DEHYDROQUINATE SYNTHASE"/>
    <property type="match status" value="1"/>
</dbReference>
<dbReference type="GO" id="GO:0004765">
    <property type="term" value="F:shikimate kinase activity"/>
    <property type="evidence" value="ECO:0007669"/>
    <property type="project" value="UniProtKB-UniRule"/>
</dbReference>
<comment type="similarity">
    <text evidence="7">Belongs to the shikimate kinase family.</text>
</comment>
<evidence type="ECO:0000313" key="11">
    <source>
        <dbReference type="Proteomes" id="UP001162834"/>
    </source>
</evidence>
<comment type="cofactor">
    <cofactor evidence="1">
        <name>NAD(+)</name>
        <dbReference type="ChEBI" id="CHEBI:57540"/>
    </cofactor>
</comment>
<keyword evidence="7" id="KW-0418">Kinase</keyword>
<dbReference type="GO" id="GO:0005524">
    <property type="term" value="F:ATP binding"/>
    <property type="evidence" value="ECO:0007669"/>
    <property type="project" value="UniProtKB-UniRule"/>
</dbReference>
<dbReference type="GO" id="GO:0005737">
    <property type="term" value="C:cytoplasm"/>
    <property type="evidence" value="ECO:0007669"/>
    <property type="project" value="UniProtKB-SubCell"/>
</dbReference>
<evidence type="ECO:0000259" key="9">
    <source>
        <dbReference type="Pfam" id="PF24621"/>
    </source>
</evidence>
<comment type="cofactor">
    <cofactor evidence="7">
        <name>Mg(2+)</name>
        <dbReference type="ChEBI" id="CHEBI:18420"/>
    </cofactor>
    <text evidence="7">Binds 1 Mg(2+) ion per subunit.</text>
</comment>
<dbReference type="PANTHER" id="PTHR43622:SF7">
    <property type="entry name" value="3-DEHYDROQUINATE SYNTHASE, CHLOROPLASTIC"/>
    <property type="match status" value="1"/>
</dbReference>
<dbReference type="Gene3D" id="1.20.1090.10">
    <property type="entry name" value="Dehydroquinate synthase-like - alpha domain"/>
    <property type="match status" value="1"/>
</dbReference>
<protein>
    <recommendedName>
        <fullName evidence="7">Shikimate kinase</fullName>
        <shortName evidence="7">SK</shortName>
        <ecNumber evidence="7">2.7.1.71</ecNumber>
    </recommendedName>
</protein>
<keyword evidence="7" id="KW-0067">ATP-binding</keyword>
<dbReference type="InterPro" id="IPR031322">
    <property type="entry name" value="Shikimate/glucono_kinase"/>
</dbReference>
<proteinExistence type="inferred from homology"/>
<keyword evidence="7" id="KW-0808">Transferase</keyword>